<proteinExistence type="predicted"/>
<protein>
    <submittedName>
        <fullName evidence="1">Uncharacterized protein</fullName>
    </submittedName>
</protein>
<keyword evidence="2" id="KW-1185">Reference proteome</keyword>
<dbReference type="Proteomes" id="UP001328107">
    <property type="component" value="Unassembled WGS sequence"/>
</dbReference>
<reference evidence="2" key="1">
    <citation type="submission" date="2022-10" db="EMBL/GenBank/DDBJ databases">
        <title>Genome assembly of Pristionchus species.</title>
        <authorList>
            <person name="Yoshida K."/>
            <person name="Sommer R.J."/>
        </authorList>
    </citation>
    <scope>NUCLEOTIDE SEQUENCE [LARGE SCALE GENOMIC DNA]</scope>
    <source>
        <strain evidence="2">RS5460</strain>
    </source>
</reference>
<name>A0AAN5CLC2_9BILA</name>
<evidence type="ECO:0000313" key="2">
    <source>
        <dbReference type="Proteomes" id="UP001328107"/>
    </source>
</evidence>
<evidence type="ECO:0000313" key="1">
    <source>
        <dbReference type="EMBL" id="GMR46464.1"/>
    </source>
</evidence>
<dbReference type="AlphaFoldDB" id="A0AAN5CLC2"/>
<accession>A0AAN5CLC2</accession>
<sequence length="101" mass="11712">MFDSYPTNVSINVMKRKQWRFHHANFQGELFKRQIEIMYRLGSPPGDFCQAGIATGRSVVRAEEDGRIKQIIPDFKPNMSYSDELLILIDVNESNISFRNS</sequence>
<gene>
    <name evidence="1" type="ORF">PMAYCL1PPCAC_16659</name>
</gene>
<comment type="caution">
    <text evidence="1">The sequence shown here is derived from an EMBL/GenBank/DDBJ whole genome shotgun (WGS) entry which is preliminary data.</text>
</comment>
<organism evidence="1 2">
    <name type="scientific">Pristionchus mayeri</name>
    <dbReference type="NCBI Taxonomy" id="1317129"/>
    <lineage>
        <taxon>Eukaryota</taxon>
        <taxon>Metazoa</taxon>
        <taxon>Ecdysozoa</taxon>
        <taxon>Nematoda</taxon>
        <taxon>Chromadorea</taxon>
        <taxon>Rhabditida</taxon>
        <taxon>Rhabditina</taxon>
        <taxon>Diplogasteromorpha</taxon>
        <taxon>Diplogasteroidea</taxon>
        <taxon>Neodiplogasteridae</taxon>
        <taxon>Pristionchus</taxon>
    </lineage>
</organism>
<dbReference type="EMBL" id="BTRK01000004">
    <property type="protein sequence ID" value="GMR46464.1"/>
    <property type="molecule type" value="Genomic_DNA"/>
</dbReference>